<organism evidence="7 8">
    <name type="scientific">Ureibacillus massiliensis 4400831 = CIP 108448 = CCUG 49529</name>
    <dbReference type="NCBI Taxonomy" id="1211035"/>
    <lineage>
        <taxon>Bacteria</taxon>
        <taxon>Bacillati</taxon>
        <taxon>Bacillota</taxon>
        <taxon>Bacilli</taxon>
        <taxon>Bacillales</taxon>
        <taxon>Caryophanaceae</taxon>
        <taxon>Ureibacillus</taxon>
    </lineage>
</organism>
<keyword evidence="3 4" id="KW-0450">Lipoyl</keyword>
<reference evidence="7 8" key="1">
    <citation type="submission" date="2014-02" db="EMBL/GenBank/DDBJ databases">
        <title>Draft genome sequence of Lysinibacillus massiliensis CCUG 49529.</title>
        <authorList>
            <person name="Zhang F."/>
            <person name="Wang G."/>
            <person name="Zhang L."/>
        </authorList>
    </citation>
    <scope>NUCLEOTIDE SEQUENCE [LARGE SCALE GENOMIC DNA]</scope>
    <source>
        <strain evidence="7 8">CCUG 49529</strain>
    </source>
</reference>
<evidence type="ECO:0000256" key="1">
    <source>
        <dbReference type="ARBA" id="ARBA00001938"/>
    </source>
</evidence>
<dbReference type="eggNOG" id="COG0508">
    <property type="taxonomic scope" value="Bacteria"/>
</dbReference>
<dbReference type="InterPro" id="IPR003016">
    <property type="entry name" value="2-oxoA_DH_lipoyl-BS"/>
</dbReference>
<keyword evidence="4" id="KW-0808">Transferase</keyword>
<dbReference type="RefSeq" id="WP_036179170.1">
    <property type="nucleotide sequence ID" value="NZ_AVCZ01000045.1"/>
</dbReference>
<dbReference type="Proteomes" id="UP000030595">
    <property type="component" value="Unassembled WGS sequence"/>
</dbReference>
<dbReference type="InterPro" id="IPR004167">
    <property type="entry name" value="PSBD"/>
</dbReference>
<gene>
    <name evidence="7" type="ORF">CD30_16825</name>
</gene>
<keyword evidence="4" id="KW-0012">Acyltransferase</keyword>
<dbReference type="SUPFAM" id="SSF52777">
    <property type="entry name" value="CoA-dependent acyltransferases"/>
    <property type="match status" value="1"/>
</dbReference>
<dbReference type="PROSITE" id="PS00189">
    <property type="entry name" value="LIPOYL"/>
    <property type="match status" value="1"/>
</dbReference>
<sequence length="403" mass="44879">MATTEIILPKMSLNMEEGTIVSWLAEKGAPIKKGDILLEVQTDKAVSEVEANTDGYLGKIIVHDGETVPVGTVIGMIVDQVDENIELTDQGSQLDTPKMQIKKDLQSTEPIEKKHSKEETLIRISPAARKLATLNQIDLKSITASGPFGRIVLRDVYRKLEEEKEEELAQPTTGKLTRVTGIRKVIATNLTNSAMMIPQFTISKNIQVEYIEEDRKKMNLLSSGNIKISMNDFLIKAIAQSIEKHPMFNNYYIVKEDGHYIQENTGINIGLAVATSQGLLVPVIKNVENKSLIDIAKERQELIKKAQNGQLSVEEMNGATFTISSLGTFNVDHFTAIINPPESGIIAVGKMDDYLYLDQGEVKVKKRMNVTASFDHRLIDGADGAMFMNTFETILEKNTWHLF</sequence>
<dbReference type="AlphaFoldDB" id="A0A0A3IXM7"/>
<dbReference type="InterPro" id="IPR045257">
    <property type="entry name" value="E2/Pdx1"/>
</dbReference>
<evidence type="ECO:0000259" key="5">
    <source>
        <dbReference type="PROSITE" id="PS50968"/>
    </source>
</evidence>
<dbReference type="Gene3D" id="3.30.559.10">
    <property type="entry name" value="Chloramphenicol acetyltransferase-like domain"/>
    <property type="match status" value="1"/>
</dbReference>
<evidence type="ECO:0000259" key="6">
    <source>
        <dbReference type="PROSITE" id="PS51826"/>
    </source>
</evidence>
<dbReference type="PANTHER" id="PTHR23151">
    <property type="entry name" value="DIHYDROLIPOAMIDE ACETYL/SUCCINYL-TRANSFERASE-RELATED"/>
    <property type="match status" value="1"/>
</dbReference>
<dbReference type="InterPro" id="IPR000089">
    <property type="entry name" value="Biotin_lipoyl"/>
</dbReference>
<dbReference type="InterPro" id="IPR001078">
    <property type="entry name" value="2-oxoacid_DH_actylTfrase"/>
</dbReference>
<dbReference type="SUPFAM" id="SSF51230">
    <property type="entry name" value="Single hybrid motif"/>
    <property type="match status" value="1"/>
</dbReference>
<dbReference type="GO" id="GO:0016746">
    <property type="term" value="F:acyltransferase activity"/>
    <property type="evidence" value="ECO:0007669"/>
    <property type="project" value="UniProtKB-KW"/>
</dbReference>
<dbReference type="OrthoDB" id="9805770at2"/>
<dbReference type="EC" id="2.3.1.-" evidence="4"/>
<dbReference type="EMBL" id="JPVQ01000045">
    <property type="protein sequence ID" value="KGR89461.1"/>
    <property type="molecule type" value="Genomic_DNA"/>
</dbReference>
<dbReference type="Pfam" id="PF02817">
    <property type="entry name" value="E3_binding"/>
    <property type="match status" value="1"/>
</dbReference>
<dbReference type="GO" id="GO:0045254">
    <property type="term" value="C:pyruvate dehydrogenase complex"/>
    <property type="evidence" value="ECO:0007669"/>
    <property type="project" value="InterPro"/>
</dbReference>
<evidence type="ECO:0000256" key="4">
    <source>
        <dbReference type="RuleBase" id="RU003423"/>
    </source>
</evidence>
<dbReference type="Pfam" id="PF00364">
    <property type="entry name" value="Biotin_lipoyl"/>
    <property type="match status" value="1"/>
</dbReference>
<proteinExistence type="inferred from homology"/>
<protein>
    <recommendedName>
        <fullName evidence="4">Dihydrolipoamide acetyltransferase component of pyruvate dehydrogenase complex</fullName>
        <ecNumber evidence="4">2.3.1.-</ecNumber>
    </recommendedName>
</protein>
<dbReference type="PANTHER" id="PTHR23151:SF90">
    <property type="entry name" value="DIHYDROLIPOYLLYSINE-RESIDUE ACETYLTRANSFERASE COMPONENT OF PYRUVATE DEHYDROGENASE COMPLEX, MITOCHONDRIAL-RELATED"/>
    <property type="match status" value="1"/>
</dbReference>
<dbReference type="CDD" id="cd06849">
    <property type="entry name" value="lipoyl_domain"/>
    <property type="match status" value="1"/>
</dbReference>
<dbReference type="InterPro" id="IPR036625">
    <property type="entry name" value="E3-bd_dom_sf"/>
</dbReference>
<name>A0A0A3IXM7_9BACL</name>
<dbReference type="SUPFAM" id="SSF47005">
    <property type="entry name" value="Peripheral subunit-binding domain of 2-oxo acid dehydrogenase complex"/>
    <property type="match status" value="1"/>
</dbReference>
<dbReference type="InterPro" id="IPR011053">
    <property type="entry name" value="Single_hybrid_motif"/>
</dbReference>
<dbReference type="InterPro" id="IPR023213">
    <property type="entry name" value="CAT-like_dom_sf"/>
</dbReference>
<accession>A0A0A3IXM7</accession>
<comment type="cofactor">
    <cofactor evidence="1 4">
        <name>(R)-lipoate</name>
        <dbReference type="ChEBI" id="CHEBI:83088"/>
    </cofactor>
</comment>
<evidence type="ECO:0000313" key="8">
    <source>
        <dbReference type="Proteomes" id="UP000030595"/>
    </source>
</evidence>
<feature type="domain" description="Lipoyl-binding" evidence="5">
    <location>
        <begin position="3"/>
        <end position="78"/>
    </location>
</feature>
<dbReference type="GO" id="GO:0006086">
    <property type="term" value="P:pyruvate decarboxylation to acetyl-CoA"/>
    <property type="evidence" value="ECO:0007669"/>
    <property type="project" value="InterPro"/>
</dbReference>
<comment type="caution">
    <text evidence="7">The sequence shown here is derived from an EMBL/GenBank/DDBJ whole genome shotgun (WGS) entry which is preliminary data.</text>
</comment>
<evidence type="ECO:0000313" key="7">
    <source>
        <dbReference type="EMBL" id="KGR89461.1"/>
    </source>
</evidence>
<comment type="similarity">
    <text evidence="2 4">Belongs to the 2-oxoacid dehydrogenase family.</text>
</comment>
<dbReference type="PROSITE" id="PS51826">
    <property type="entry name" value="PSBD"/>
    <property type="match status" value="1"/>
</dbReference>
<evidence type="ECO:0000256" key="2">
    <source>
        <dbReference type="ARBA" id="ARBA00007317"/>
    </source>
</evidence>
<dbReference type="Gene3D" id="4.10.320.10">
    <property type="entry name" value="E3-binding domain"/>
    <property type="match status" value="1"/>
</dbReference>
<keyword evidence="8" id="KW-1185">Reference proteome</keyword>
<dbReference type="Pfam" id="PF00198">
    <property type="entry name" value="2-oxoacid_dh"/>
    <property type="match status" value="1"/>
</dbReference>
<dbReference type="Gene3D" id="2.40.50.100">
    <property type="match status" value="1"/>
</dbReference>
<feature type="domain" description="Peripheral subunit-binding (PSBD)" evidence="6">
    <location>
        <begin position="123"/>
        <end position="160"/>
    </location>
</feature>
<evidence type="ECO:0000256" key="3">
    <source>
        <dbReference type="ARBA" id="ARBA00022823"/>
    </source>
</evidence>
<dbReference type="PROSITE" id="PS50968">
    <property type="entry name" value="BIOTINYL_LIPOYL"/>
    <property type="match status" value="1"/>
</dbReference>